<keyword evidence="4" id="KW-1185">Reference proteome</keyword>
<feature type="signal peptide" evidence="2">
    <location>
        <begin position="1"/>
        <end position="24"/>
    </location>
</feature>
<proteinExistence type="predicted"/>
<feature type="compositionally biased region" description="Low complexity" evidence="1">
    <location>
        <begin position="31"/>
        <end position="61"/>
    </location>
</feature>
<protein>
    <recommendedName>
        <fullName evidence="5">DUF2680 domain-containing protein</fullName>
    </recommendedName>
</protein>
<feature type="region of interest" description="Disordered" evidence="1">
    <location>
        <begin position="26"/>
        <end position="62"/>
    </location>
</feature>
<feature type="region of interest" description="Disordered" evidence="1">
    <location>
        <begin position="117"/>
        <end position="175"/>
    </location>
</feature>
<dbReference type="Proteomes" id="UP001302059">
    <property type="component" value="Unassembled WGS sequence"/>
</dbReference>
<evidence type="ECO:0000256" key="2">
    <source>
        <dbReference type="SAM" id="SignalP"/>
    </source>
</evidence>
<name>A0ABT7JKK4_9DEIO</name>
<feature type="chain" id="PRO_5046351678" description="DUF2680 domain-containing protein" evidence="2">
    <location>
        <begin position="25"/>
        <end position="175"/>
    </location>
</feature>
<dbReference type="EMBL" id="JASNGB010000231">
    <property type="protein sequence ID" value="MDL2345576.1"/>
    <property type="molecule type" value="Genomic_DNA"/>
</dbReference>
<evidence type="ECO:0000313" key="4">
    <source>
        <dbReference type="Proteomes" id="UP001302059"/>
    </source>
</evidence>
<organism evidence="3 4">
    <name type="scientific">Deinococcus rhizophilus</name>
    <dbReference type="NCBI Taxonomy" id="3049544"/>
    <lineage>
        <taxon>Bacteria</taxon>
        <taxon>Thermotogati</taxon>
        <taxon>Deinococcota</taxon>
        <taxon>Deinococci</taxon>
        <taxon>Deinococcales</taxon>
        <taxon>Deinococcaceae</taxon>
        <taxon>Deinococcus</taxon>
    </lineage>
</organism>
<evidence type="ECO:0008006" key="5">
    <source>
        <dbReference type="Google" id="ProtNLM"/>
    </source>
</evidence>
<evidence type="ECO:0000313" key="3">
    <source>
        <dbReference type="EMBL" id="MDL2345576.1"/>
    </source>
</evidence>
<gene>
    <name evidence="3" type="ORF">QOL99_15675</name>
</gene>
<reference evidence="3 4" key="1">
    <citation type="submission" date="2023-05" db="EMBL/GenBank/DDBJ databases">
        <authorList>
            <person name="Gao F."/>
        </authorList>
    </citation>
    <scope>NUCLEOTIDE SEQUENCE [LARGE SCALE GENOMIC DNA]</scope>
    <source>
        <strain evidence="3 4">MIMF12</strain>
    </source>
</reference>
<evidence type="ECO:0000256" key="1">
    <source>
        <dbReference type="SAM" id="MobiDB-lite"/>
    </source>
</evidence>
<feature type="compositionally biased region" description="Gly residues" evidence="1">
    <location>
        <begin position="136"/>
        <end position="158"/>
    </location>
</feature>
<keyword evidence="2" id="KW-0732">Signal</keyword>
<dbReference type="RefSeq" id="WP_285525187.1">
    <property type="nucleotide sequence ID" value="NZ_JASNGB010000231.1"/>
</dbReference>
<sequence>MSQLNRQTLFALAAVPLTAGLVLAASGSGTPPAQSAQPEQSQSSQAQPGTPRTPATPPGTRSSDVFVQKLAATLGVSVERLRAAAVQAGNATIDQAVEAGDLSGERAARMKERLQNAPLNFGSGRGGSGGHDHGGRGFGRGSGQHHGERGGFGPGGQDQGSAPAPEDTGATGLGT</sequence>
<comment type="caution">
    <text evidence="3">The sequence shown here is derived from an EMBL/GenBank/DDBJ whole genome shotgun (WGS) entry which is preliminary data.</text>
</comment>
<accession>A0ABT7JKK4</accession>